<dbReference type="InterPro" id="IPR013022">
    <property type="entry name" value="Xyl_isomerase-like_TIM-brl"/>
</dbReference>
<dbReference type="PANTHER" id="PTHR12110">
    <property type="entry name" value="HYDROXYPYRUVATE ISOMERASE"/>
    <property type="match status" value="1"/>
</dbReference>
<dbReference type="Proteomes" id="UP001589795">
    <property type="component" value="Unassembled WGS sequence"/>
</dbReference>
<feature type="domain" description="Xylose isomerase-like TIM barrel" evidence="1">
    <location>
        <begin position="32"/>
        <end position="274"/>
    </location>
</feature>
<comment type="caution">
    <text evidence="2">The sequence shown here is derived from an EMBL/GenBank/DDBJ whole genome shotgun (WGS) entry which is preliminary data.</text>
</comment>
<dbReference type="Pfam" id="PF01261">
    <property type="entry name" value="AP_endonuc_2"/>
    <property type="match status" value="1"/>
</dbReference>
<dbReference type="InterPro" id="IPR036237">
    <property type="entry name" value="Xyl_isomerase-like_sf"/>
</dbReference>
<evidence type="ECO:0000313" key="2">
    <source>
        <dbReference type="EMBL" id="MFC0200553.1"/>
    </source>
</evidence>
<evidence type="ECO:0000259" key="1">
    <source>
        <dbReference type="Pfam" id="PF01261"/>
    </source>
</evidence>
<dbReference type="InterPro" id="IPR050312">
    <property type="entry name" value="IolE/XylAMocC-like"/>
</dbReference>
<dbReference type="SUPFAM" id="SSF51658">
    <property type="entry name" value="Xylose isomerase-like"/>
    <property type="match status" value="1"/>
</dbReference>
<proteinExistence type="predicted"/>
<keyword evidence="3" id="KW-1185">Reference proteome</keyword>
<evidence type="ECO:0000313" key="3">
    <source>
        <dbReference type="Proteomes" id="UP001589795"/>
    </source>
</evidence>
<dbReference type="RefSeq" id="WP_265506702.1">
    <property type="nucleotide sequence ID" value="NZ_JAOTBE010000016.1"/>
</dbReference>
<dbReference type="EMBL" id="JBHLWQ010000085">
    <property type="protein sequence ID" value="MFC0200553.1"/>
    <property type="molecule type" value="Genomic_DNA"/>
</dbReference>
<name>A0ABV6CIH4_9RHOB</name>
<sequence length="288" mass="31243">MNAPLPRLSADQLIGANFSFQHYPLSEAAKVMQEFGMARIELWGIAPHLDLFHADAARIAHVAAVLADHNLHLHCLTPEQVIYPINIASGDDAYRQASIERFCRAAEICAELGGNYLFLTPGRGFEDEPAERAWERSAQALRHVAEHAAGLGLHCLLEPLQRRESNIAHSARDLRRLLDMVAADNMDVVLDTVAMACAGDTVADYVSLFGNKLAHVHVADGTPSGHLVLGDGNLPVASWLSELAQAGYRGTLTFEPFGDGSYALDPVAAWTRNMNAISPHLEPAEALT</sequence>
<keyword evidence="2" id="KW-0413">Isomerase</keyword>
<dbReference type="Gene3D" id="3.20.20.150">
    <property type="entry name" value="Divalent-metal-dependent TIM barrel enzymes"/>
    <property type="match status" value="1"/>
</dbReference>
<organism evidence="2 3">
    <name type="scientific">Paracoccus rhizosphaerae</name>
    <dbReference type="NCBI Taxonomy" id="1133347"/>
    <lineage>
        <taxon>Bacteria</taxon>
        <taxon>Pseudomonadati</taxon>
        <taxon>Pseudomonadota</taxon>
        <taxon>Alphaproteobacteria</taxon>
        <taxon>Rhodobacterales</taxon>
        <taxon>Paracoccaceae</taxon>
        <taxon>Paracoccus</taxon>
    </lineage>
</organism>
<accession>A0ABV6CIH4</accession>
<protein>
    <submittedName>
        <fullName evidence="2">Sugar phosphate isomerase/epimerase family protein</fullName>
    </submittedName>
</protein>
<reference evidence="2 3" key="1">
    <citation type="submission" date="2024-09" db="EMBL/GenBank/DDBJ databases">
        <authorList>
            <person name="Sun Q."/>
            <person name="Mori K."/>
        </authorList>
    </citation>
    <scope>NUCLEOTIDE SEQUENCE [LARGE SCALE GENOMIC DNA]</scope>
    <source>
        <strain evidence="2 3">CCM 7904</strain>
    </source>
</reference>
<gene>
    <name evidence="2" type="ORF">ACFFIZ_09535</name>
</gene>
<dbReference type="PANTHER" id="PTHR12110:SF21">
    <property type="entry name" value="XYLOSE ISOMERASE-LIKE TIM BARREL DOMAIN-CONTAINING PROTEIN"/>
    <property type="match status" value="1"/>
</dbReference>
<dbReference type="GO" id="GO:0016853">
    <property type="term" value="F:isomerase activity"/>
    <property type="evidence" value="ECO:0007669"/>
    <property type="project" value="UniProtKB-KW"/>
</dbReference>